<dbReference type="Proteomes" id="UP001610563">
    <property type="component" value="Unassembled WGS sequence"/>
</dbReference>
<evidence type="ECO:0000313" key="2">
    <source>
        <dbReference type="EMBL" id="KAL2797107.1"/>
    </source>
</evidence>
<comment type="caution">
    <text evidence="2">The sequence shown here is derived from an EMBL/GenBank/DDBJ whole genome shotgun (WGS) entry which is preliminary data.</text>
</comment>
<evidence type="ECO:0000313" key="3">
    <source>
        <dbReference type="Proteomes" id="UP001610563"/>
    </source>
</evidence>
<gene>
    <name evidence="2" type="ORF">BJX66DRAFT_335294</name>
</gene>
<sequence>MHIHKMNLLLAAIWLAMMAVGVVGDTIPTSVDGGLDKTETIDTTGTANVKPIGWGIIHSTKTVKIDTTGTADSKIIGWGIISSTKTDFPMPHPTAPHGSTWNDPVDENGIPLPHFPFHPHAKKAETETDVEVDVESVPSLCGDGWNDSEDGLYVPSIPFHPGHGHHPTPCPSIRPRPSHTLTIRPHPSHTLTARGVTGGDGWNDNEDDNGLYIPGIPFHPGHGHHPTTAATVAPHDVDTSVSTSTSLSTTLSTVITHENIELCGDGWNDSEDGLYVPGIPFHPGHGHHPTACPSSRSTTTSVFLSTSTSTFLPTTLLTVASPTIHENIDLCGDGWNDSPDGLYVPGILFHPGHGHHPTPCPSPVDKMGKREEIQARDIDIPENDKIDGTGW</sequence>
<dbReference type="EMBL" id="JBFTWV010000021">
    <property type="protein sequence ID" value="KAL2797107.1"/>
    <property type="molecule type" value="Genomic_DNA"/>
</dbReference>
<proteinExistence type="predicted"/>
<organism evidence="2 3">
    <name type="scientific">Aspergillus keveii</name>
    <dbReference type="NCBI Taxonomy" id="714993"/>
    <lineage>
        <taxon>Eukaryota</taxon>
        <taxon>Fungi</taxon>
        <taxon>Dikarya</taxon>
        <taxon>Ascomycota</taxon>
        <taxon>Pezizomycotina</taxon>
        <taxon>Eurotiomycetes</taxon>
        <taxon>Eurotiomycetidae</taxon>
        <taxon>Eurotiales</taxon>
        <taxon>Aspergillaceae</taxon>
        <taxon>Aspergillus</taxon>
        <taxon>Aspergillus subgen. Nidulantes</taxon>
    </lineage>
</organism>
<keyword evidence="3" id="KW-1185">Reference proteome</keyword>
<feature type="chain" id="PRO_5047365142" evidence="1">
    <location>
        <begin position="25"/>
        <end position="391"/>
    </location>
</feature>
<feature type="signal peptide" evidence="1">
    <location>
        <begin position="1"/>
        <end position="24"/>
    </location>
</feature>
<protein>
    <submittedName>
        <fullName evidence="2">Uncharacterized protein</fullName>
    </submittedName>
</protein>
<reference evidence="2 3" key="1">
    <citation type="submission" date="2024-07" db="EMBL/GenBank/DDBJ databases">
        <title>Section-level genome sequencing and comparative genomics of Aspergillus sections Usti and Cavernicolus.</title>
        <authorList>
            <consortium name="Lawrence Berkeley National Laboratory"/>
            <person name="Nybo J.L."/>
            <person name="Vesth T.C."/>
            <person name="Theobald S."/>
            <person name="Frisvad J.C."/>
            <person name="Larsen T.O."/>
            <person name="Kjaerboelling I."/>
            <person name="Rothschild-Mancinelli K."/>
            <person name="Lyhne E.K."/>
            <person name="Kogle M.E."/>
            <person name="Barry K."/>
            <person name="Clum A."/>
            <person name="Na H."/>
            <person name="Ledsgaard L."/>
            <person name="Lin J."/>
            <person name="Lipzen A."/>
            <person name="Kuo A."/>
            <person name="Riley R."/>
            <person name="Mondo S."/>
            <person name="Labutti K."/>
            <person name="Haridas S."/>
            <person name="Pangalinan J."/>
            <person name="Salamov A.A."/>
            <person name="Simmons B.A."/>
            <person name="Magnuson J.K."/>
            <person name="Chen J."/>
            <person name="Drula E."/>
            <person name="Henrissat B."/>
            <person name="Wiebenga A."/>
            <person name="Lubbers R.J."/>
            <person name="Gomes A.C."/>
            <person name="Makela M.R."/>
            <person name="Stajich J."/>
            <person name="Grigoriev I.V."/>
            <person name="Mortensen U.H."/>
            <person name="De Vries R.P."/>
            <person name="Baker S.E."/>
            <person name="Andersen M.R."/>
        </authorList>
    </citation>
    <scope>NUCLEOTIDE SEQUENCE [LARGE SCALE GENOMIC DNA]</scope>
    <source>
        <strain evidence="2 3">CBS 209.92</strain>
    </source>
</reference>
<evidence type="ECO:0000256" key="1">
    <source>
        <dbReference type="SAM" id="SignalP"/>
    </source>
</evidence>
<accession>A0ABR4GDL3</accession>
<keyword evidence="1" id="KW-0732">Signal</keyword>
<name>A0ABR4GDL3_9EURO</name>